<dbReference type="EMBL" id="GAMC01000012">
    <property type="protein sequence ID" value="JAC06544.1"/>
    <property type="molecule type" value="mRNA"/>
</dbReference>
<dbReference type="PROSITE" id="PS50940">
    <property type="entry name" value="CHIT_BIND_II"/>
    <property type="match status" value="4"/>
</dbReference>
<keyword evidence="10" id="KW-1185">Reference proteome</keyword>
<evidence type="ECO:0000259" key="7">
    <source>
        <dbReference type="PROSITE" id="PS50940"/>
    </source>
</evidence>
<reference evidence="9" key="2">
    <citation type="journal article" date="2014" name="BMC Genomics">
        <title>A genomic perspective to assessing quality of mass-reared SIT flies used in Mediterranean fruit fly (Ceratitis capitata) eradication in California.</title>
        <authorList>
            <person name="Calla B."/>
            <person name="Hall B."/>
            <person name="Hou S."/>
            <person name="Geib S.M."/>
        </authorList>
    </citation>
    <scope>NUCLEOTIDE SEQUENCE</scope>
</reference>
<dbReference type="GO" id="GO:0005576">
    <property type="term" value="C:extracellular region"/>
    <property type="evidence" value="ECO:0007669"/>
    <property type="project" value="InterPro"/>
</dbReference>
<dbReference type="GO" id="GO:0008061">
    <property type="term" value="F:chitin binding"/>
    <property type="evidence" value="ECO:0007669"/>
    <property type="project" value="UniProtKB-KW"/>
</dbReference>
<dbReference type="GeneID" id="101448269"/>
<evidence type="ECO:0000313" key="8">
    <source>
        <dbReference type="EMBL" id="CAD7005113.1"/>
    </source>
</evidence>
<feature type="domain" description="Chitin-binding type-2" evidence="7">
    <location>
        <begin position="82"/>
        <end position="138"/>
    </location>
</feature>
<feature type="domain" description="Chitin-binding type-2" evidence="7">
    <location>
        <begin position="209"/>
        <end position="272"/>
    </location>
</feature>
<feature type="chain" id="PRO_5036288245" evidence="6">
    <location>
        <begin position="19"/>
        <end position="336"/>
    </location>
</feature>
<dbReference type="EMBL" id="CAJHJT010000034">
    <property type="protein sequence ID" value="CAD7005113.1"/>
    <property type="molecule type" value="Genomic_DNA"/>
</dbReference>
<feature type="domain" description="Chitin-binding type-2" evidence="7">
    <location>
        <begin position="142"/>
        <end position="199"/>
    </location>
</feature>
<evidence type="ECO:0000256" key="2">
    <source>
        <dbReference type="ARBA" id="ARBA00022729"/>
    </source>
</evidence>
<protein>
    <submittedName>
        <fullName evidence="8">(Mediterranean fruit fly) hypothetical protein</fullName>
    </submittedName>
    <submittedName>
        <fullName evidence="9">Peritrophin-44</fullName>
    </submittedName>
</protein>
<evidence type="ECO:0000256" key="6">
    <source>
        <dbReference type="SAM" id="SignalP"/>
    </source>
</evidence>
<keyword evidence="1" id="KW-0147">Chitin-binding</keyword>
<dbReference type="AlphaFoldDB" id="W8C8B2"/>
<reference evidence="9" key="1">
    <citation type="submission" date="2013-07" db="EMBL/GenBank/DDBJ databases">
        <authorList>
            <person name="Geib S."/>
        </authorList>
    </citation>
    <scope>NUCLEOTIDE SEQUENCE</scope>
</reference>
<dbReference type="SMART" id="SM00494">
    <property type="entry name" value="ChtBD2"/>
    <property type="match status" value="5"/>
</dbReference>
<evidence type="ECO:0000256" key="3">
    <source>
        <dbReference type="ARBA" id="ARBA00022737"/>
    </source>
</evidence>
<dbReference type="Proteomes" id="UP000606786">
    <property type="component" value="Unassembled WGS sequence"/>
</dbReference>
<dbReference type="PANTHER" id="PTHR23301">
    <property type="entry name" value="CHITIN BINDING PERITROPHIN-A"/>
    <property type="match status" value="1"/>
</dbReference>
<sequence length="336" mass="36369">MLYQGILLISLFFATVNCASFNPEEFCSLLTNGTRIKDPRACNAWITCIDGEAVSGTCEDNLFYDRNTFKCVNSSTIDCLSSNPCAALNGEIGFNANPYNCSTYYYCNKGSATPGYCDTDYTFDPGTKVCVRGYPCKTSNPESYCNILPDGVFIKDPNNCDGYKLCWKGNVLSRSCPAGYYYDAVKGDCDYPSNVNCQSTTVAPDLPASELCNQTGIFVSDRQSCNGFYYCRAATDGTTGIVLQHGVCSSGRFFNAANGGECVPRTDIVCNYNRCVGLASDKIELANESNDGCHGYTVCQDGVKIGNGTCPDNGYFDELKQLCTSSVVNFPACVLS</sequence>
<dbReference type="InterPro" id="IPR051940">
    <property type="entry name" value="Chitin_bind-dev_reg"/>
</dbReference>
<accession>W8C8B2</accession>
<dbReference type="OrthoDB" id="9987187at2759"/>
<feature type="domain" description="Chitin-binding type-2" evidence="7">
    <location>
        <begin position="24"/>
        <end position="81"/>
    </location>
</feature>
<keyword evidence="5" id="KW-0325">Glycoprotein</keyword>
<name>W8C8B2_CERCA</name>
<dbReference type="Pfam" id="PF01607">
    <property type="entry name" value="CBM_14"/>
    <property type="match status" value="4"/>
</dbReference>
<keyword evidence="3" id="KW-0677">Repeat</keyword>
<dbReference type="PANTHER" id="PTHR23301:SF106">
    <property type="entry name" value="CHITIN-BINDING TYPE-2 DOMAIN-CONTAINING PROTEIN-RELATED"/>
    <property type="match status" value="1"/>
</dbReference>
<evidence type="ECO:0000256" key="4">
    <source>
        <dbReference type="ARBA" id="ARBA00023157"/>
    </source>
</evidence>
<dbReference type="SUPFAM" id="SSF57625">
    <property type="entry name" value="Invertebrate chitin-binding proteins"/>
    <property type="match status" value="5"/>
</dbReference>
<evidence type="ECO:0000256" key="5">
    <source>
        <dbReference type="ARBA" id="ARBA00023180"/>
    </source>
</evidence>
<evidence type="ECO:0000313" key="10">
    <source>
        <dbReference type="Proteomes" id="UP000606786"/>
    </source>
</evidence>
<proteinExistence type="evidence at transcript level"/>
<dbReference type="InterPro" id="IPR036508">
    <property type="entry name" value="Chitin-bd_dom_sf"/>
</dbReference>
<keyword evidence="2 6" id="KW-0732">Signal</keyword>
<evidence type="ECO:0000256" key="1">
    <source>
        <dbReference type="ARBA" id="ARBA00022669"/>
    </source>
</evidence>
<dbReference type="InterPro" id="IPR002557">
    <property type="entry name" value="Chitin-bd_dom"/>
</dbReference>
<gene>
    <name evidence="9" type="primary">PE44</name>
    <name evidence="8" type="ORF">CCAP1982_LOCUS13475</name>
</gene>
<dbReference type="Gene3D" id="2.170.140.10">
    <property type="entry name" value="Chitin binding domain"/>
    <property type="match status" value="2"/>
</dbReference>
<keyword evidence="4" id="KW-1015">Disulfide bond</keyword>
<evidence type="ECO:0000313" key="9">
    <source>
        <dbReference type="EMBL" id="JAC06544.1"/>
    </source>
</evidence>
<dbReference type="KEGG" id="ccat:101448269"/>
<organism evidence="9">
    <name type="scientific">Ceratitis capitata</name>
    <name type="common">Mediterranean fruit fly</name>
    <name type="synonym">Tephritis capitata</name>
    <dbReference type="NCBI Taxonomy" id="7213"/>
    <lineage>
        <taxon>Eukaryota</taxon>
        <taxon>Metazoa</taxon>
        <taxon>Ecdysozoa</taxon>
        <taxon>Arthropoda</taxon>
        <taxon>Hexapoda</taxon>
        <taxon>Insecta</taxon>
        <taxon>Pterygota</taxon>
        <taxon>Neoptera</taxon>
        <taxon>Endopterygota</taxon>
        <taxon>Diptera</taxon>
        <taxon>Brachycera</taxon>
        <taxon>Muscomorpha</taxon>
        <taxon>Tephritoidea</taxon>
        <taxon>Tephritidae</taxon>
        <taxon>Ceratitis</taxon>
        <taxon>Ceratitis</taxon>
    </lineage>
</organism>
<reference evidence="8" key="3">
    <citation type="submission" date="2020-11" db="EMBL/GenBank/DDBJ databases">
        <authorList>
            <person name="Whitehead M."/>
        </authorList>
    </citation>
    <scope>NUCLEOTIDE SEQUENCE</scope>
    <source>
        <strain evidence="8">EGII</strain>
    </source>
</reference>
<feature type="signal peptide" evidence="6">
    <location>
        <begin position="1"/>
        <end position="18"/>
    </location>
</feature>